<evidence type="ECO:0000313" key="15">
    <source>
        <dbReference type="EMBL" id="ADH85985.1"/>
    </source>
</evidence>
<keyword evidence="10 12" id="KW-0012">Acyltransferase</keyword>
<feature type="domain" description="Beta-ketoacyl-[acyl-carrier-protein] synthase III C-terminal" evidence="13">
    <location>
        <begin position="236"/>
        <end position="325"/>
    </location>
</feature>
<dbReference type="EMBL" id="CP001940">
    <property type="protein sequence ID" value="ADH85985.1"/>
    <property type="molecule type" value="Genomic_DNA"/>
</dbReference>
<dbReference type="PANTHER" id="PTHR43091">
    <property type="entry name" value="3-OXOACYL-[ACYL-CARRIER-PROTEIN] SYNTHASE"/>
    <property type="match status" value="1"/>
</dbReference>
<feature type="domain" description="Beta-ketoacyl-[acyl-carrier-protein] synthase III N-terminal" evidence="14">
    <location>
        <begin position="107"/>
        <end position="185"/>
    </location>
</feature>
<feature type="active site" evidence="12">
    <location>
        <position position="252"/>
    </location>
</feature>
<protein>
    <recommendedName>
        <fullName evidence="3 12">Beta-ketoacyl-[acyl-carrier-protein] synthase III</fullName>
        <shortName evidence="12">Beta-ketoacyl-ACP synthase III</shortName>
        <shortName evidence="12">KAS III</shortName>
        <ecNumber evidence="3 12">2.3.1.180</ecNumber>
    </recommendedName>
    <alternativeName>
        <fullName evidence="12">3-oxoacyl-[acyl-carrier-protein] synthase 3</fullName>
    </alternativeName>
    <alternativeName>
        <fullName evidence="12">3-oxoacyl-[acyl-carrier-protein] synthase III</fullName>
    </alternativeName>
</protein>
<dbReference type="GO" id="GO:0033818">
    <property type="term" value="F:beta-ketoacyl-acyl-carrier-protein synthase III activity"/>
    <property type="evidence" value="ECO:0007669"/>
    <property type="project" value="UniProtKB-UniRule"/>
</dbReference>
<dbReference type="NCBIfam" id="NF006829">
    <property type="entry name" value="PRK09352.1"/>
    <property type="match status" value="1"/>
</dbReference>
<dbReference type="InterPro" id="IPR013747">
    <property type="entry name" value="ACP_syn_III_C"/>
</dbReference>
<evidence type="ECO:0000256" key="12">
    <source>
        <dbReference type="HAMAP-Rule" id="MF_01815"/>
    </source>
</evidence>
<evidence type="ECO:0000256" key="6">
    <source>
        <dbReference type="ARBA" id="ARBA00022832"/>
    </source>
</evidence>
<evidence type="ECO:0000259" key="14">
    <source>
        <dbReference type="Pfam" id="PF08545"/>
    </source>
</evidence>
<dbReference type="UniPathway" id="UPA00094"/>
<evidence type="ECO:0000256" key="8">
    <source>
        <dbReference type="ARBA" id="ARBA00023160"/>
    </source>
</evidence>
<comment type="domain">
    <text evidence="12">The last Arg residue of the ACP-binding site is essential for the weak association between ACP/AcpP and FabH.</text>
</comment>
<evidence type="ECO:0000256" key="3">
    <source>
        <dbReference type="ARBA" id="ARBA00012333"/>
    </source>
</evidence>
<evidence type="ECO:0000256" key="10">
    <source>
        <dbReference type="ARBA" id="ARBA00023315"/>
    </source>
</evidence>
<evidence type="ECO:0000313" key="16">
    <source>
        <dbReference type="Proteomes" id="UP000001508"/>
    </source>
</evidence>
<dbReference type="KEGG" id="dak:DaAHT2_1290"/>
<evidence type="ECO:0000256" key="4">
    <source>
        <dbReference type="ARBA" id="ARBA00022516"/>
    </source>
</evidence>
<dbReference type="Pfam" id="PF08541">
    <property type="entry name" value="ACP_syn_III_C"/>
    <property type="match status" value="1"/>
</dbReference>
<keyword evidence="12" id="KW-0963">Cytoplasm</keyword>
<comment type="function">
    <text evidence="12">Catalyzes the condensation reaction of fatty acid synthesis by the addition to an acyl acceptor of two carbons from malonyl-ACP. Catalyzes the first condensation reaction which initiates fatty acid synthesis and may therefore play a role in governing the total rate of fatty acid production. Possesses both acetoacetyl-ACP synthase and acetyl transacylase activities. Its substrate specificity determines the biosynthesis of branched-chain and/or straight-chain of fatty acids.</text>
</comment>
<dbReference type="InterPro" id="IPR016039">
    <property type="entry name" value="Thiolase-like"/>
</dbReference>
<accession>D6Z360</accession>
<reference evidence="16" key="1">
    <citation type="submission" date="2010-02" db="EMBL/GenBank/DDBJ databases">
        <title>Complete sequence of Desulfurivibrio alkaliphilus AHT2.</title>
        <authorList>
            <consortium name="US DOE Joint Genome Institute"/>
            <person name="Pitluck S."/>
            <person name="Chertkov O."/>
            <person name="Detter J.C."/>
            <person name="Han C."/>
            <person name="Tapia R."/>
            <person name="Larimer F."/>
            <person name="Land M."/>
            <person name="Hauser L."/>
            <person name="Kyrpides N."/>
            <person name="Mikhailova N."/>
            <person name="Sorokin D.Y."/>
            <person name="Muyzer G."/>
            <person name="Woyke T."/>
        </authorList>
    </citation>
    <scope>NUCLEOTIDE SEQUENCE [LARGE SCALE GENOMIC DNA]</scope>
    <source>
        <strain evidence="16">DSM 19089 / UNIQEM U267 / AHT2</strain>
    </source>
</reference>
<dbReference type="Proteomes" id="UP000001508">
    <property type="component" value="Chromosome"/>
</dbReference>
<keyword evidence="7 12" id="KW-0443">Lipid metabolism</keyword>
<dbReference type="GO" id="GO:0006633">
    <property type="term" value="P:fatty acid biosynthetic process"/>
    <property type="evidence" value="ECO:0007669"/>
    <property type="project" value="UniProtKB-UniRule"/>
</dbReference>
<evidence type="ECO:0000256" key="5">
    <source>
        <dbReference type="ARBA" id="ARBA00022679"/>
    </source>
</evidence>
<dbReference type="eggNOG" id="COG0332">
    <property type="taxonomic scope" value="Bacteria"/>
</dbReference>
<evidence type="ECO:0000256" key="7">
    <source>
        <dbReference type="ARBA" id="ARBA00023098"/>
    </source>
</evidence>
<feature type="active site" evidence="12">
    <location>
        <position position="282"/>
    </location>
</feature>
<dbReference type="OrthoDB" id="9815506at2"/>
<comment type="catalytic activity">
    <reaction evidence="11">
        <text>malonyl-[ACP] + acetyl-CoA + H(+) = 3-oxobutanoyl-[ACP] + CO2 + CoA</text>
        <dbReference type="Rhea" id="RHEA:12080"/>
        <dbReference type="Rhea" id="RHEA-COMP:9623"/>
        <dbReference type="Rhea" id="RHEA-COMP:9625"/>
        <dbReference type="ChEBI" id="CHEBI:15378"/>
        <dbReference type="ChEBI" id="CHEBI:16526"/>
        <dbReference type="ChEBI" id="CHEBI:57287"/>
        <dbReference type="ChEBI" id="CHEBI:57288"/>
        <dbReference type="ChEBI" id="CHEBI:78449"/>
        <dbReference type="ChEBI" id="CHEBI:78450"/>
        <dbReference type="EC" id="2.3.1.180"/>
    </reaction>
    <physiologicalReaction direction="left-to-right" evidence="11">
        <dbReference type="Rhea" id="RHEA:12081"/>
    </physiologicalReaction>
</comment>
<dbReference type="CDD" id="cd00830">
    <property type="entry name" value="KAS_III"/>
    <property type="match status" value="1"/>
</dbReference>
<dbReference type="AlphaFoldDB" id="D6Z360"/>
<comment type="similarity">
    <text evidence="2 12">Belongs to the thiolase-like superfamily. FabH family.</text>
</comment>
<evidence type="ECO:0000256" key="1">
    <source>
        <dbReference type="ARBA" id="ARBA00005194"/>
    </source>
</evidence>
<dbReference type="RefSeq" id="WP_013163513.1">
    <property type="nucleotide sequence ID" value="NC_014216.1"/>
</dbReference>
<keyword evidence="16" id="KW-1185">Reference proteome</keyword>
<keyword evidence="6 12" id="KW-0276">Fatty acid metabolism</keyword>
<dbReference type="Gene3D" id="3.40.47.10">
    <property type="match status" value="1"/>
</dbReference>
<dbReference type="SUPFAM" id="SSF53901">
    <property type="entry name" value="Thiolase-like"/>
    <property type="match status" value="1"/>
</dbReference>
<evidence type="ECO:0000256" key="11">
    <source>
        <dbReference type="ARBA" id="ARBA00051096"/>
    </source>
</evidence>
<comment type="subcellular location">
    <subcellularLocation>
        <location evidence="12">Cytoplasm</location>
    </subcellularLocation>
</comment>
<dbReference type="FunCoup" id="D6Z360">
    <property type="interactions" value="463"/>
</dbReference>
<sequence length="325" mass="34967">MMRTAIIGTGSQLPERVLSNTDLEGMVETSDEWITTRTGIKTRRIAGPGEETSLLAAGAARRALAMAGVAPEELDLILVGTITPDMTMPSCACLVQKELKARRAFAMDLNAACSGFLYALDVADKYVRCNPAMKVLVIGAETLSSRVDWQDRNTCVLFGDGAGACVVTGREGDGGYLAGRLFADGNLWQLLHLEGAPGHNPGLRPNDHEQPSIMMYGREVFRHAVRAMADAVGKVLADQGVAPAELSLVIPHQANIRIIRSLADHLALPMENVYVNVDKYGNTSAATIPIALDEAHRNGRLRRGDLLLLCSFGGGFTWGASLIRW</sequence>
<feature type="region of interest" description="ACP-binding" evidence="12">
    <location>
        <begin position="253"/>
        <end position="257"/>
    </location>
</feature>
<dbReference type="InterPro" id="IPR013751">
    <property type="entry name" value="ACP_syn_III_N"/>
</dbReference>
<organism evidence="15 16">
    <name type="scientific">Desulfurivibrio alkaliphilus (strain DSM 19089 / UNIQEM U267 / AHT2)</name>
    <dbReference type="NCBI Taxonomy" id="589865"/>
    <lineage>
        <taxon>Bacteria</taxon>
        <taxon>Pseudomonadati</taxon>
        <taxon>Thermodesulfobacteriota</taxon>
        <taxon>Desulfobulbia</taxon>
        <taxon>Desulfobulbales</taxon>
        <taxon>Desulfobulbaceae</taxon>
        <taxon>Desulfurivibrio</taxon>
    </lineage>
</organism>
<proteinExistence type="inferred from homology"/>
<dbReference type="STRING" id="589865.DaAHT2_1290"/>
<dbReference type="InterPro" id="IPR004655">
    <property type="entry name" value="FabH"/>
</dbReference>
<dbReference type="FunFam" id="3.40.47.10:FF:000004">
    <property type="entry name" value="3-oxoacyl-[acyl-carrier-protein] synthase 3"/>
    <property type="match status" value="1"/>
</dbReference>
<evidence type="ECO:0000259" key="13">
    <source>
        <dbReference type="Pfam" id="PF08541"/>
    </source>
</evidence>
<dbReference type="GO" id="GO:0004315">
    <property type="term" value="F:3-oxoacyl-[acyl-carrier-protein] synthase activity"/>
    <property type="evidence" value="ECO:0007669"/>
    <property type="project" value="InterPro"/>
</dbReference>
<dbReference type="InParanoid" id="D6Z360"/>
<evidence type="ECO:0000256" key="9">
    <source>
        <dbReference type="ARBA" id="ARBA00023268"/>
    </source>
</evidence>
<dbReference type="NCBIfam" id="TIGR00747">
    <property type="entry name" value="fabH"/>
    <property type="match status" value="1"/>
</dbReference>
<keyword evidence="5 12" id="KW-0808">Transferase</keyword>
<feature type="active site" evidence="12">
    <location>
        <position position="113"/>
    </location>
</feature>
<comment type="subunit">
    <text evidence="12">Homodimer.</text>
</comment>
<dbReference type="HAMAP" id="MF_01815">
    <property type="entry name" value="FabH"/>
    <property type="match status" value="1"/>
</dbReference>
<dbReference type="HOGENOM" id="CLU_039592_3_1_7"/>
<keyword evidence="4 12" id="KW-0444">Lipid biosynthesis</keyword>
<dbReference type="EC" id="2.3.1.180" evidence="3 12"/>
<dbReference type="Pfam" id="PF08545">
    <property type="entry name" value="ACP_syn_III"/>
    <property type="match status" value="1"/>
</dbReference>
<dbReference type="GO" id="GO:0005737">
    <property type="term" value="C:cytoplasm"/>
    <property type="evidence" value="ECO:0007669"/>
    <property type="project" value="UniProtKB-SubCell"/>
</dbReference>
<dbReference type="PANTHER" id="PTHR43091:SF1">
    <property type="entry name" value="BETA-KETOACYL-[ACYL-CARRIER-PROTEIN] SYNTHASE III, CHLOROPLASTIC"/>
    <property type="match status" value="1"/>
</dbReference>
<evidence type="ECO:0000256" key="2">
    <source>
        <dbReference type="ARBA" id="ARBA00008642"/>
    </source>
</evidence>
<comment type="pathway">
    <text evidence="1 12">Lipid metabolism; fatty acid biosynthesis.</text>
</comment>
<name>D6Z360_DESAT</name>
<keyword evidence="8 12" id="KW-0275">Fatty acid biosynthesis</keyword>
<keyword evidence="9 12" id="KW-0511">Multifunctional enzyme</keyword>
<gene>
    <name evidence="12" type="primary">fabH</name>
    <name evidence="15" type="ordered locus">DaAHT2_1290</name>
</gene>